<protein>
    <submittedName>
        <fullName evidence="1">Uncharacterized protein</fullName>
    </submittedName>
</protein>
<keyword evidence="2" id="KW-1185">Reference proteome</keyword>
<dbReference type="EMBL" id="CM056817">
    <property type="protein sequence ID" value="KAJ8619794.1"/>
    <property type="molecule type" value="Genomic_DNA"/>
</dbReference>
<evidence type="ECO:0000313" key="2">
    <source>
        <dbReference type="Proteomes" id="UP001234297"/>
    </source>
</evidence>
<comment type="caution">
    <text evidence="1">The sequence shown here is derived from an EMBL/GenBank/DDBJ whole genome shotgun (WGS) entry which is preliminary data.</text>
</comment>
<proteinExistence type="predicted"/>
<name>A0ACC2KF84_PERAE</name>
<evidence type="ECO:0000313" key="1">
    <source>
        <dbReference type="EMBL" id="KAJ8619794.1"/>
    </source>
</evidence>
<gene>
    <name evidence="1" type="ORF">MRB53_028323</name>
</gene>
<dbReference type="Proteomes" id="UP001234297">
    <property type="component" value="Chromosome 9"/>
</dbReference>
<sequence length="146" mass="16252">MVLNARSCYLASTAVPPMATEQWEGLATWMLKRSATNLNRILYFFSGERETPDHLAFVLGSSGLALSGDDEMTMAAQSNRLQQTSSLYCLLLLRRHPPNHASFLQIITEPRRPFCFLQRPAAAVPSPDSRKEKSVVLNSGNGNQNR</sequence>
<reference evidence="1 2" key="1">
    <citation type="journal article" date="2022" name="Hortic Res">
        <title>A haplotype resolved chromosomal level avocado genome allows analysis of novel avocado genes.</title>
        <authorList>
            <person name="Nath O."/>
            <person name="Fletcher S.J."/>
            <person name="Hayward A."/>
            <person name="Shaw L.M."/>
            <person name="Masouleh A.K."/>
            <person name="Furtado A."/>
            <person name="Henry R.J."/>
            <person name="Mitter N."/>
        </authorList>
    </citation>
    <scope>NUCLEOTIDE SEQUENCE [LARGE SCALE GENOMIC DNA]</scope>
    <source>
        <strain evidence="2">cv. Hass</strain>
    </source>
</reference>
<accession>A0ACC2KF84</accession>
<organism evidence="1 2">
    <name type="scientific">Persea americana</name>
    <name type="common">Avocado</name>
    <dbReference type="NCBI Taxonomy" id="3435"/>
    <lineage>
        <taxon>Eukaryota</taxon>
        <taxon>Viridiplantae</taxon>
        <taxon>Streptophyta</taxon>
        <taxon>Embryophyta</taxon>
        <taxon>Tracheophyta</taxon>
        <taxon>Spermatophyta</taxon>
        <taxon>Magnoliopsida</taxon>
        <taxon>Magnoliidae</taxon>
        <taxon>Laurales</taxon>
        <taxon>Lauraceae</taxon>
        <taxon>Persea</taxon>
    </lineage>
</organism>